<dbReference type="SUPFAM" id="SSF52166">
    <property type="entry name" value="Ribosomal protein L4"/>
    <property type="match status" value="1"/>
</dbReference>
<reference evidence="5" key="1">
    <citation type="submission" date="2020-05" db="EMBL/GenBank/DDBJ databases">
        <authorList>
            <person name="Chiriac C."/>
            <person name="Salcher M."/>
            <person name="Ghai R."/>
            <person name="Kavagutti S V."/>
        </authorList>
    </citation>
    <scope>NUCLEOTIDE SEQUENCE</scope>
</reference>
<organism evidence="5">
    <name type="scientific">freshwater metagenome</name>
    <dbReference type="NCBI Taxonomy" id="449393"/>
    <lineage>
        <taxon>unclassified sequences</taxon>
        <taxon>metagenomes</taxon>
        <taxon>ecological metagenomes</taxon>
    </lineage>
</organism>
<dbReference type="InterPro" id="IPR002136">
    <property type="entry name" value="Ribosomal_uL4"/>
</dbReference>
<dbReference type="Pfam" id="PF00573">
    <property type="entry name" value="Ribosomal_L4"/>
    <property type="match status" value="1"/>
</dbReference>
<dbReference type="InterPro" id="IPR023574">
    <property type="entry name" value="Ribosomal_uL4_dom_sf"/>
</dbReference>
<comment type="similarity">
    <text evidence="1">Belongs to the universal ribosomal protein uL4 family.</text>
</comment>
<dbReference type="HAMAP" id="MF_01328_B">
    <property type="entry name" value="Ribosomal_uL4_B"/>
    <property type="match status" value="1"/>
</dbReference>
<dbReference type="GO" id="GO:0003735">
    <property type="term" value="F:structural constituent of ribosome"/>
    <property type="evidence" value="ECO:0007669"/>
    <property type="project" value="InterPro"/>
</dbReference>
<dbReference type="Gene3D" id="3.40.1370.10">
    <property type="match status" value="1"/>
</dbReference>
<gene>
    <name evidence="5" type="ORF">UFOPK1572_00509</name>
    <name evidence="6" type="ORF">UFOPK2169_00700</name>
</gene>
<sequence length="206" mass="21637">MASIALKNSSGASAGNVDVADDLFAVQPNVPVMHQVVKAQLANRRGGTSATKTRAEVAGTGKKPFNQKGTGGARQGSTRAPHYTGGGIAHGPQPRKYTQRTPRKMVRLALASALSDRNSEGRVVVVDSWNFTAPSTKAAIAALSALGTTGKVLVVVTPQEENAIKSFRNLAEVQLILVGELNAYDVLCNDWIVFSKDSLPGAKDAK</sequence>
<dbReference type="GO" id="GO:0005840">
    <property type="term" value="C:ribosome"/>
    <property type="evidence" value="ECO:0007669"/>
    <property type="project" value="UniProtKB-KW"/>
</dbReference>
<dbReference type="GO" id="GO:0006412">
    <property type="term" value="P:translation"/>
    <property type="evidence" value="ECO:0007669"/>
    <property type="project" value="InterPro"/>
</dbReference>
<evidence type="ECO:0000256" key="4">
    <source>
        <dbReference type="SAM" id="MobiDB-lite"/>
    </source>
</evidence>
<dbReference type="EMBL" id="CAEZWE010000022">
    <property type="protein sequence ID" value="CAB4650064.1"/>
    <property type="molecule type" value="Genomic_DNA"/>
</dbReference>
<evidence type="ECO:0000256" key="1">
    <source>
        <dbReference type="ARBA" id="ARBA00010528"/>
    </source>
</evidence>
<dbReference type="GO" id="GO:1990904">
    <property type="term" value="C:ribonucleoprotein complex"/>
    <property type="evidence" value="ECO:0007669"/>
    <property type="project" value="UniProtKB-KW"/>
</dbReference>
<keyword evidence="2" id="KW-0689">Ribosomal protein</keyword>
<evidence type="ECO:0000313" key="6">
    <source>
        <dbReference type="EMBL" id="CAB4650064.1"/>
    </source>
</evidence>
<dbReference type="EMBL" id="CAEZTC010000046">
    <property type="protein sequence ID" value="CAB4556294.1"/>
    <property type="molecule type" value="Genomic_DNA"/>
</dbReference>
<proteinExistence type="inferred from homology"/>
<dbReference type="PANTHER" id="PTHR10746">
    <property type="entry name" value="50S RIBOSOMAL PROTEIN L4"/>
    <property type="match status" value="1"/>
</dbReference>
<protein>
    <submittedName>
        <fullName evidence="5">Unannotated protein</fullName>
    </submittedName>
</protein>
<name>A0A6J6CZ04_9ZZZZ</name>
<dbReference type="InterPro" id="IPR013005">
    <property type="entry name" value="Ribosomal_uL4-like"/>
</dbReference>
<evidence type="ECO:0000256" key="2">
    <source>
        <dbReference type="ARBA" id="ARBA00022980"/>
    </source>
</evidence>
<evidence type="ECO:0000256" key="3">
    <source>
        <dbReference type="ARBA" id="ARBA00023274"/>
    </source>
</evidence>
<accession>A0A6J6CZ04</accession>
<dbReference type="NCBIfam" id="TIGR03953">
    <property type="entry name" value="rplD_bact"/>
    <property type="match status" value="1"/>
</dbReference>
<dbReference type="AlphaFoldDB" id="A0A6J6CZ04"/>
<dbReference type="PANTHER" id="PTHR10746:SF6">
    <property type="entry name" value="LARGE RIBOSOMAL SUBUNIT PROTEIN UL4M"/>
    <property type="match status" value="1"/>
</dbReference>
<evidence type="ECO:0000313" key="5">
    <source>
        <dbReference type="EMBL" id="CAB4556294.1"/>
    </source>
</evidence>
<feature type="region of interest" description="Disordered" evidence="4">
    <location>
        <begin position="43"/>
        <end position="99"/>
    </location>
</feature>
<keyword evidence="3" id="KW-0687">Ribonucleoprotein</keyword>